<proteinExistence type="predicted"/>
<feature type="region of interest" description="Disordered" evidence="1">
    <location>
        <begin position="63"/>
        <end position="91"/>
    </location>
</feature>
<keyword evidence="3" id="KW-1185">Reference proteome</keyword>
<dbReference type="Proteomes" id="UP001590951">
    <property type="component" value="Unassembled WGS sequence"/>
</dbReference>
<sequence>MLQDTYKVTKSYRAPPQPPKPATPATMKLTSATALSTLVGSAVAGPILERSTVYDERNDNIKRNLVARQKNPITTSQAQTMAKSPIPNSKQ</sequence>
<protein>
    <submittedName>
        <fullName evidence="2">Uncharacterized protein</fullName>
    </submittedName>
</protein>
<feature type="region of interest" description="Disordered" evidence="1">
    <location>
        <begin position="1"/>
        <end position="25"/>
    </location>
</feature>
<organism evidence="2 3">
    <name type="scientific">Lepraria finkii</name>
    <dbReference type="NCBI Taxonomy" id="1340010"/>
    <lineage>
        <taxon>Eukaryota</taxon>
        <taxon>Fungi</taxon>
        <taxon>Dikarya</taxon>
        <taxon>Ascomycota</taxon>
        <taxon>Pezizomycotina</taxon>
        <taxon>Lecanoromycetes</taxon>
        <taxon>OSLEUM clade</taxon>
        <taxon>Lecanoromycetidae</taxon>
        <taxon>Lecanorales</taxon>
        <taxon>Lecanorineae</taxon>
        <taxon>Stereocaulaceae</taxon>
        <taxon>Lepraria</taxon>
    </lineage>
</organism>
<feature type="compositionally biased region" description="Polar residues" evidence="1">
    <location>
        <begin position="71"/>
        <end position="91"/>
    </location>
</feature>
<reference evidence="2 3" key="1">
    <citation type="submission" date="2024-09" db="EMBL/GenBank/DDBJ databases">
        <title>Rethinking Asexuality: The Enigmatic Case of Functional Sexual Genes in Lepraria (Stereocaulaceae).</title>
        <authorList>
            <person name="Doellman M."/>
            <person name="Sun Y."/>
            <person name="Barcenas-Pena A."/>
            <person name="Lumbsch H.T."/>
            <person name="Grewe F."/>
        </authorList>
    </citation>
    <scope>NUCLEOTIDE SEQUENCE [LARGE SCALE GENOMIC DNA]</scope>
    <source>
        <strain evidence="2 3">Grewe 0041</strain>
    </source>
</reference>
<accession>A0ABR4B0B8</accession>
<comment type="caution">
    <text evidence="2">The sequence shown here is derived from an EMBL/GenBank/DDBJ whole genome shotgun (WGS) entry which is preliminary data.</text>
</comment>
<dbReference type="EMBL" id="JBHFEH010000036">
    <property type="protein sequence ID" value="KAL2051342.1"/>
    <property type="molecule type" value="Genomic_DNA"/>
</dbReference>
<name>A0ABR4B0B8_9LECA</name>
<evidence type="ECO:0000313" key="3">
    <source>
        <dbReference type="Proteomes" id="UP001590951"/>
    </source>
</evidence>
<gene>
    <name evidence="2" type="ORF">ABVK25_008394</name>
</gene>
<evidence type="ECO:0000313" key="2">
    <source>
        <dbReference type="EMBL" id="KAL2051342.1"/>
    </source>
</evidence>
<evidence type="ECO:0000256" key="1">
    <source>
        <dbReference type="SAM" id="MobiDB-lite"/>
    </source>
</evidence>